<proteinExistence type="predicted"/>
<dbReference type="PROSITE" id="PS51257">
    <property type="entry name" value="PROKAR_LIPOPROTEIN"/>
    <property type="match status" value="1"/>
</dbReference>
<comment type="caution">
    <text evidence="3">The sequence shown here is derived from an EMBL/GenBank/DDBJ whole genome shotgun (WGS) entry which is preliminary data.</text>
</comment>
<keyword evidence="4" id="KW-1185">Reference proteome</keyword>
<evidence type="ECO:0000256" key="1">
    <source>
        <dbReference type="SAM" id="MobiDB-lite"/>
    </source>
</evidence>
<gene>
    <name evidence="3" type="ORF">JOF29_002318</name>
</gene>
<dbReference type="PANTHER" id="PTHR39335">
    <property type="entry name" value="BLL4220 PROTEIN"/>
    <property type="match status" value="1"/>
</dbReference>
<evidence type="ECO:0000256" key="2">
    <source>
        <dbReference type="SAM" id="SignalP"/>
    </source>
</evidence>
<dbReference type="PANTHER" id="PTHR39335:SF1">
    <property type="entry name" value="BLL4220 PROTEIN"/>
    <property type="match status" value="1"/>
</dbReference>
<accession>A0ABS4UHY6</accession>
<organism evidence="3 4">
    <name type="scientific">Kribbella aluminosa</name>
    <dbReference type="NCBI Taxonomy" id="416017"/>
    <lineage>
        <taxon>Bacteria</taxon>
        <taxon>Bacillati</taxon>
        <taxon>Actinomycetota</taxon>
        <taxon>Actinomycetes</taxon>
        <taxon>Propionibacteriales</taxon>
        <taxon>Kribbellaceae</taxon>
        <taxon>Kribbella</taxon>
    </lineage>
</organism>
<keyword evidence="3" id="KW-0449">Lipoprotein</keyword>
<dbReference type="Proteomes" id="UP000755585">
    <property type="component" value="Unassembled WGS sequence"/>
</dbReference>
<feature type="region of interest" description="Disordered" evidence="1">
    <location>
        <begin position="29"/>
        <end position="50"/>
    </location>
</feature>
<evidence type="ECO:0000313" key="4">
    <source>
        <dbReference type="Proteomes" id="UP000755585"/>
    </source>
</evidence>
<name>A0ABS4UHY6_9ACTN</name>
<protein>
    <submittedName>
        <fullName evidence="3">Lipoprotein with Yx(FWY)xxD motif</fullName>
    </submittedName>
</protein>
<dbReference type="EMBL" id="JAGINT010000001">
    <property type="protein sequence ID" value="MBP2351235.1"/>
    <property type="molecule type" value="Genomic_DNA"/>
</dbReference>
<dbReference type="InterPro" id="IPR005297">
    <property type="entry name" value="Lipoprotein_repeat"/>
</dbReference>
<feature type="compositionally biased region" description="Low complexity" evidence="1">
    <location>
        <begin position="30"/>
        <end position="50"/>
    </location>
</feature>
<reference evidence="3 4" key="1">
    <citation type="submission" date="2021-03" db="EMBL/GenBank/DDBJ databases">
        <title>Sequencing the genomes of 1000 actinobacteria strains.</title>
        <authorList>
            <person name="Klenk H.-P."/>
        </authorList>
    </citation>
    <scope>NUCLEOTIDE SEQUENCE [LARGE SCALE GENOMIC DNA]</scope>
    <source>
        <strain evidence="3 4">DSM 18824</strain>
    </source>
</reference>
<dbReference type="RefSeq" id="WP_209694171.1">
    <property type="nucleotide sequence ID" value="NZ_BAAAVU010000026.1"/>
</dbReference>
<feature type="signal peptide" evidence="2">
    <location>
        <begin position="1"/>
        <end position="22"/>
    </location>
</feature>
<keyword evidence="2" id="KW-0732">Signal</keyword>
<sequence>MMRVASVMGVAVLGLAGLTACGSGNGYGSGSTSAPSSGSSSAPATTPAAGGGKLATATVGGLGKVVVDGNGRTVYVYDKDSKGKSTCEGGCLALWPAVPAGSGSPQLTGIDASLVSAITRSDGSKQLAINGMPLYLFAQDSQAGQAKGQATGGVWWAVGADGHKVTTKPSSSGNGNGY</sequence>
<dbReference type="Pfam" id="PF03640">
    <property type="entry name" value="Lipoprotein_15"/>
    <property type="match status" value="2"/>
</dbReference>
<evidence type="ECO:0000313" key="3">
    <source>
        <dbReference type="EMBL" id="MBP2351235.1"/>
    </source>
</evidence>
<feature type="chain" id="PRO_5045559655" evidence="2">
    <location>
        <begin position="23"/>
        <end position="178"/>
    </location>
</feature>